<keyword evidence="1" id="KW-0472">Membrane</keyword>
<gene>
    <name evidence="2" type="ORF">ACFQE1_09925</name>
</gene>
<comment type="caution">
    <text evidence="2">The sequence shown here is derived from an EMBL/GenBank/DDBJ whole genome shotgun (WGS) entry which is preliminary data.</text>
</comment>
<accession>A0ABD5RZ73</accession>
<name>A0ABD5RZ73_9EURY</name>
<dbReference type="Proteomes" id="UP001596328">
    <property type="component" value="Unassembled WGS sequence"/>
</dbReference>
<proteinExistence type="predicted"/>
<evidence type="ECO:0000256" key="1">
    <source>
        <dbReference type="SAM" id="Phobius"/>
    </source>
</evidence>
<organism evidence="2 3">
    <name type="scientific">Halobium palmae</name>
    <dbReference type="NCBI Taxonomy" id="1776492"/>
    <lineage>
        <taxon>Archaea</taxon>
        <taxon>Methanobacteriati</taxon>
        <taxon>Methanobacteriota</taxon>
        <taxon>Stenosarchaea group</taxon>
        <taxon>Halobacteria</taxon>
        <taxon>Halobacteriales</taxon>
        <taxon>Haloferacaceae</taxon>
        <taxon>Halobium</taxon>
    </lineage>
</organism>
<keyword evidence="1" id="KW-1133">Transmembrane helix</keyword>
<dbReference type="EMBL" id="JBHSWU010000250">
    <property type="protein sequence ID" value="MFC6724688.1"/>
    <property type="molecule type" value="Genomic_DNA"/>
</dbReference>
<dbReference type="AlphaFoldDB" id="A0ABD5RZ73"/>
<protein>
    <submittedName>
        <fullName evidence="2">Uncharacterized protein</fullName>
    </submittedName>
</protein>
<keyword evidence="3" id="KW-1185">Reference proteome</keyword>
<reference evidence="2 3" key="1">
    <citation type="journal article" date="2019" name="Int. J. Syst. Evol. Microbiol.">
        <title>The Global Catalogue of Microorganisms (GCM) 10K type strain sequencing project: providing services to taxonomists for standard genome sequencing and annotation.</title>
        <authorList>
            <consortium name="The Broad Institute Genomics Platform"/>
            <consortium name="The Broad Institute Genome Sequencing Center for Infectious Disease"/>
            <person name="Wu L."/>
            <person name="Ma J."/>
        </authorList>
    </citation>
    <scope>NUCLEOTIDE SEQUENCE [LARGE SCALE GENOMIC DNA]</scope>
    <source>
        <strain evidence="2 3">NBRC 111368</strain>
    </source>
</reference>
<sequence>MRRTFSAVAAVLVGTVAAGLLFVGRGNAVDVDRVAGFYGGLLGSFPYLVAAFLAVTALVVAIELRDGAR</sequence>
<keyword evidence="1" id="KW-0812">Transmembrane</keyword>
<evidence type="ECO:0000313" key="3">
    <source>
        <dbReference type="Proteomes" id="UP001596328"/>
    </source>
</evidence>
<feature type="transmembrane region" description="Helical" evidence="1">
    <location>
        <begin position="44"/>
        <end position="64"/>
    </location>
</feature>
<evidence type="ECO:0000313" key="2">
    <source>
        <dbReference type="EMBL" id="MFC6724688.1"/>
    </source>
</evidence>